<evidence type="ECO:0000256" key="9">
    <source>
        <dbReference type="ARBA" id="ARBA00022777"/>
    </source>
</evidence>
<dbReference type="SUPFAM" id="SSF47384">
    <property type="entry name" value="Homodimeric domain of signal transducing histidine kinase"/>
    <property type="match status" value="1"/>
</dbReference>
<dbReference type="InterPro" id="IPR003661">
    <property type="entry name" value="HisK_dim/P_dom"/>
</dbReference>
<dbReference type="PROSITE" id="PS50885">
    <property type="entry name" value="HAMP"/>
    <property type="match status" value="1"/>
</dbReference>
<evidence type="ECO:0000256" key="3">
    <source>
        <dbReference type="ARBA" id="ARBA00022475"/>
    </source>
</evidence>
<comment type="catalytic activity">
    <reaction evidence="1 14">
        <text>ATP + protein L-histidine = ADP + protein N-phospho-L-histidine.</text>
        <dbReference type="EC" id="2.7.13.3"/>
    </reaction>
</comment>
<keyword evidence="11 14" id="KW-1133">Transmembrane helix</keyword>
<dbReference type="Pfam" id="PF00672">
    <property type="entry name" value="HAMP"/>
    <property type="match status" value="1"/>
</dbReference>
<feature type="domain" description="Histidine kinase" evidence="15">
    <location>
        <begin position="253"/>
        <end position="467"/>
    </location>
</feature>
<dbReference type="InterPro" id="IPR005467">
    <property type="entry name" value="His_kinase_dom"/>
</dbReference>
<dbReference type="InterPro" id="IPR036890">
    <property type="entry name" value="HATPase_C_sf"/>
</dbReference>
<evidence type="ECO:0000256" key="11">
    <source>
        <dbReference type="ARBA" id="ARBA00022989"/>
    </source>
</evidence>
<evidence type="ECO:0000256" key="2">
    <source>
        <dbReference type="ARBA" id="ARBA00004533"/>
    </source>
</evidence>
<protein>
    <recommendedName>
        <fullName evidence="14">Sensor protein</fullName>
        <ecNumber evidence="14">2.7.13.3</ecNumber>
    </recommendedName>
</protein>
<dbReference type="GO" id="GO:0005886">
    <property type="term" value="C:plasma membrane"/>
    <property type="evidence" value="ECO:0007669"/>
    <property type="project" value="UniProtKB-SubCell"/>
</dbReference>
<dbReference type="Pfam" id="PF21085">
    <property type="entry name" value="CusS"/>
    <property type="match status" value="1"/>
</dbReference>
<keyword evidence="5" id="KW-0597">Phosphoprotein</keyword>
<evidence type="ECO:0000256" key="6">
    <source>
        <dbReference type="ARBA" id="ARBA00022679"/>
    </source>
</evidence>
<evidence type="ECO:0000256" key="14">
    <source>
        <dbReference type="RuleBase" id="RU364088"/>
    </source>
</evidence>
<dbReference type="GO" id="GO:0000155">
    <property type="term" value="F:phosphorelay sensor kinase activity"/>
    <property type="evidence" value="ECO:0007669"/>
    <property type="project" value="InterPro"/>
</dbReference>
<reference evidence="17 18" key="1">
    <citation type="journal article" date="2008" name="Int. J. Syst. Evol. Microbiol.">
        <title>Description of Roseateles aquatilis sp. nov. and Roseateles terrae sp. nov., in the class Betaproteobacteria, and emended description of the genus Roseateles.</title>
        <authorList>
            <person name="Gomila M."/>
            <person name="Bowien B."/>
            <person name="Falsen E."/>
            <person name="Moore E.R."/>
            <person name="Lalucat J."/>
        </authorList>
    </citation>
    <scope>NUCLEOTIDE SEQUENCE [LARGE SCALE GENOMIC DNA]</scope>
    <source>
        <strain evidence="17 18">CCUG 48205</strain>
    </source>
</reference>
<keyword evidence="4 14" id="KW-0997">Cell inner membrane</keyword>
<dbReference type="InterPro" id="IPR003660">
    <property type="entry name" value="HAMP_dom"/>
</dbReference>
<dbReference type="Gene3D" id="6.10.340.10">
    <property type="match status" value="1"/>
</dbReference>
<accession>A0A246JFN6</accession>
<feature type="transmembrane region" description="Helical" evidence="14">
    <location>
        <begin position="173"/>
        <end position="192"/>
    </location>
</feature>
<evidence type="ECO:0000256" key="5">
    <source>
        <dbReference type="ARBA" id="ARBA00022553"/>
    </source>
</evidence>
<evidence type="ECO:0000313" key="17">
    <source>
        <dbReference type="EMBL" id="OWQ91425.1"/>
    </source>
</evidence>
<dbReference type="InterPro" id="IPR050428">
    <property type="entry name" value="TCS_sensor_his_kinase"/>
</dbReference>
<comment type="subcellular location">
    <subcellularLocation>
        <location evidence="2 14">Cell inner membrane</location>
    </subcellularLocation>
</comment>
<keyword evidence="10 14" id="KW-0067">ATP-binding</keyword>
<gene>
    <name evidence="17" type="ORF">CDN99_09730</name>
</gene>
<dbReference type="PANTHER" id="PTHR45436:SF9">
    <property type="entry name" value="SENSOR PROTEIN"/>
    <property type="match status" value="1"/>
</dbReference>
<evidence type="ECO:0000256" key="12">
    <source>
        <dbReference type="ARBA" id="ARBA00023012"/>
    </source>
</evidence>
<dbReference type="CDD" id="cd00075">
    <property type="entry name" value="HATPase"/>
    <property type="match status" value="1"/>
</dbReference>
<dbReference type="CDD" id="cd00082">
    <property type="entry name" value="HisKA"/>
    <property type="match status" value="1"/>
</dbReference>
<dbReference type="InterPro" id="IPR006290">
    <property type="entry name" value="CztS_silS_copS"/>
</dbReference>
<dbReference type="AlphaFoldDB" id="A0A246JFN6"/>
<evidence type="ECO:0000256" key="7">
    <source>
        <dbReference type="ARBA" id="ARBA00022692"/>
    </source>
</evidence>
<dbReference type="SMART" id="SM00388">
    <property type="entry name" value="HisKA"/>
    <property type="match status" value="1"/>
</dbReference>
<name>A0A246JFN6_9BURK</name>
<evidence type="ECO:0000313" key="18">
    <source>
        <dbReference type="Proteomes" id="UP000197468"/>
    </source>
</evidence>
<dbReference type="RefSeq" id="WP_088384653.1">
    <property type="nucleotide sequence ID" value="NZ_NIOF01000003.1"/>
</dbReference>
<proteinExistence type="predicted"/>
<dbReference type="Gene3D" id="3.30.565.10">
    <property type="entry name" value="Histidine kinase-like ATPase, C-terminal domain"/>
    <property type="match status" value="1"/>
</dbReference>
<dbReference type="SMART" id="SM00387">
    <property type="entry name" value="HATPase_c"/>
    <property type="match status" value="1"/>
</dbReference>
<dbReference type="NCBIfam" id="TIGR01386">
    <property type="entry name" value="cztS_silS_copS"/>
    <property type="match status" value="1"/>
</dbReference>
<dbReference type="InterPro" id="IPR003594">
    <property type="entry name" value="HATPase_dom"/>
</dbReference>
<dbReference type="PANTHER" id="PTHR45436">
    <property type="entry name" value="SENSOR HISTIDINE KINASE YKOH"/>
    <property type="match status" value="1"/>
</dbReference>
<dbReference type="PRINTS" id="PR00344">
    <property type="entry name" value="BCTRLSENSOR"/>
</dbReference>
<dbReference type="EMBL" id="NIOF01000003">
    <property type="protein sequence ID" value="OWQ91425.1"/>
    <property type="molecule type" value="Genomic_DNA"/>
</dbReference>
<keyword evidence="7 14" id="KW-0812">Transmembrane</keyword>
<dbReference type="Gene3D" id="1.10.287.130">
    <property type="match status" value="1"/>
</dbReference>
<dbReference type="OrthoDB" id="9786919at2"/>
<dbReference type="EC" id="2.7.13.3" evidence="14"/>
<keyword evidence="12 14" id="KW-0902">Two-component regulatory system</keyword>
<keyword evidence="9 14" id="KW-0418">Kinase</keyword>
<comment type="function">
    <text evidence="14">Member of a two-component regulatory system.</text>
</comment>
<dbReference type="InterPro" id="IPR036097">
    <property type="entry name" value="HisK_dim/P_sf"/>
</dbReference>
<keyword evidence="18" id="KW-1185">Reference proteome</keyword>
<evidence type="ECO:0000256" key="8">
    <source>
        <dbReference type="ARBA" id="ARBA00022741"/>
    </source>
</evidence>
<dbReference type="Pfam" id="PF00512">
    <property type="entry name" value="HisKA"/>
    <property type="match status" value="1"/>
</dbReference>
<feature type="domain" description="HAMP" evidence="16">
    <location>
        <begin position="193"/>
        <end position="245"/>
    </location>
</feature>
<dbReference type="InterPro" id="IPR048590">
    <property type="entry name" value="CusS-like_sensor"/>
</dbReference>
<evidence type="ECO:0000256" key="4">
    <source>
        <dbReference type="ARBA" id="ARBA00022519"/>
    </source>
</evidence>
<keyword evidence="13 14" id="KW-0472">Membrane</keyword>
<sequence>MTGDTSRQALRAPLTRAPRSMAQRLTLALTLLAVAVFVAVALLLHSGLQREVERARDHDLEGKIDVVEHLLEEVRVPADLPALTHHLNDVLIGHGQMRIWLLDRDGRVLYGGSAPPEMSTIAGRLEVRREDGLSMQARQVSLEDHPVLGKQELIVAIDSRDQEAMLRRYGTRLAIVCGVGVALIVMVAGLIARRSLRPVQQLSEEAAALNPRSLSSRLTPVETAELQELVQAFNSALGRVEAAYSQLEGFSADVAHELRTPLATMISSAEVALIRERPAAELREVLATNLEVLRELSSLVNDMLFLAKADQGLLADQLVSLDLRSQAQHIADYFEPLFEEQGVRLLVEGDARAAGNAGLVRRALVNLVGNAARYTPHGEAIFIELASPAPNLVRVSVRNPGPAIPPELLPRLFDRFVRGDPARGQSSNHHGLGLAIVRAVAIMHGGQVFAGSQGGWTVVGLQWPSAGPA</sequence>
<evidence type="ECO:0000259" key="15">
    <source>
        <dbReference type="PROSITE" id="PS50109"/>
    </source>
</evidence>
<dbReference type="PROSITE" id="PS50109">
    <property type="entry name" value="HIS_KIN"/>
    <property type="match status" value="1"/>
</dbReference>
<evidence type="ECO:0000256" key="13">
    <source>
        <dbReference type="ARBA" id="ARBA00023136"/>
    </source>
</evidence>
<feature type="transmembrane region" description="Helical" evidence="14">
    <location>
        <begin position="25"/>
        <end position="44"/>
    </location>
</feature>
<evidence type="ECO:0000256" key="10">
    <source>
        <dbReference type="ARBA" id="ARBA00022840"/>
    </source>
</evidence>
<keyword evidence="8 14" id="KW-0547">Nucleotide-binding</keyword>
<comment type="caution">
    <text evidence="17">The sequence shown here is derived from an EMBL/GenBank/DDBJ whole genome shotgun (WGS) entry which is preliminary data.</text>
</comment>
<keyword evidence="6 14" id="KW-0808">Transferase</keyword>
<dbReference type="SUPFAM" id="SSF55874">
    <property type="entry name" value="ATPase domain of HSP90 chaperone/DNA topoisomerase II/histidine kinase"/>
    <property type="match status" value="1"/>
</dbReference>
<dbReference type="Proteomes" id="UP000197468">
    <property type="component" value="Unassembled WGS sequence"/>
</dbReference>
<evidence type="ECO:0000256" key="1">
    <source>
        <dbReference type="ARBA" id="ARBA00000085"/>
    </source>
</evidence>
<evidence type="ECO:0000259" key="16">
    <source>
        <dbReference type="PROSITE" id="PS50885"/>
    </source>
</evidence>
<dbReference type="GO" id="GO:0005524">
    <property type="term" value="F:ATP binding"/>
    <property type="evidence" value="ECO:0007669"/>
    <property type="project" value="UniProtKB-KW"/>
</dbReference>
<dbReference type="SMART" id="SM00304">
    <property type="entry name" value="HAMP"/>
    <property type="match status" value="1"/>
</dbReference>
<organism evidence="17 18">
    <name type="scientific">Roseateles aquatilis</name>
    <dbReference type="NCBI Taxonomy" id="431061"/>
    <lineage>
        <taxon>Bacteria</taxon>
        <taxon>Pseudomonadati</taxon>
        <taxon>Pseudomonadota</taxon>
        <taxon>Betaproteobacteria</taxon>
        <taxon>Burkholderiales</taxon>
        <taxon>Sphaerotilaceae</taxon>
        <taxon>Roseateles</taxon>
    </lineage>
</organism>
<keyword evidence="3 14" id="KW-1003">Cell membrane</keyword>
<dbReference type="Pfam" id="PF02518">
    <property type="entry name" value="HATPase_c"/>
    <property type="match status" value="1"/>
</dbReference>
<dbReference type="InterPro" id="IPR004358">
    <property type="entry name" value="Sig_transdc_His_kin-like_C"/>
</dbReference>